<dbReference type="InterPro" id="IPR000064">
    <property type="entry name" value="NLP_P60_dom"/>
</dbReference>
<dbReference type="InterPro" id="IPR038765">
    <property type="entry name" value="Papain-like_cys_pep_sf"/>
</dbReference>
<evidence type="ECO:0000256" key="3">
    <source>
        <dbReference type="ARBA" id="ARBA00022729"/>
    </source>
</evidence>
<protein>
    <submittedName>
        <fullName evidence="10">C40 family peptidase</fullName>
    </submittedName>
</protein>
<sequence length="385" mass="41153">MKKKVVQACITAMLISGMAVSPVFATPSVDDLQQDKAAAENEVASLQSELTTILDKISTLETDLAAKQEEIDKANIDLEEAIVQQDAQYQDMKKRIQYMYEAGAGNELKLLLSADSFSDLVNKAEYIKNVHDYDREKQEEYAATTKKIEDLSQTLQEEAESMTQMQSQLQEDKSSLSSVIEGKQSQIAQLDADIQEAVAAQQAEEEARRQAQEAAAAAAAAEIEQAQQQQAQQQQQPSQPSDNGNGGSAGGGNSGSGSSGGGSSSIVPPQGQDGWAVVAYARQFLGNPYVYGGNSLTNGIDCSGFTQQIYAAFGVSIGRTDSAQAYAGVEVPLSQAQAGDLLVYYGHVGIYNGSGGIIHASSPEVGIVEWGNCQYRALRCVRRVL</sequence>
<keyword evidence="3 8" id="KW-0732">Signal</keyword>
<dbReference type="SUPFAM" id="SSF54001">
    <property type="entry name" value="Cysteine proteinases"/>
    <property type="match status" value="1"/>
</dbReference>
<comment type="caution">
    <text evidence="10">The sequence shown here is derived from an EMBL/GenBank/DDBJ whole genome shotgun (WGS) entry which is preliminary data.</text>
</comment>
<feature type="compositionally biased region" description="Gly residues" evidence="7">
    <location>
        <begin position="244"/>
        <end position="263"/>
    </location>
</feature>
<feature type="chain" id="PRO_5037666955" evidence="8">
    <location>
        <begin position="26"/>
        <end position="385"/>
    </location>
</feature>
<evidence type="ECO:0000256" key="1">
    <source>
        <dbReference type="ARBA" id="ARBA00007074"/>
    </source>
</evidence>
<feature type="region of interest" description="Disordered" evidence="7">
    <location>
        <begin position="205"/>
        <end position="268"/>
    </location>
</feature>
<keyword evidence="6" id="KW-0175">Coiled coil</keyword>
<evidence type="ECO:0000256" key="2">
    <source>
        <dbReference type="ARBA" id="ARBA00022670"/>
    </source>
</evidence>
<keyword evidence="2" id="KW-0645">Protease</keyword>
<comment type="similarity">
    <text evidence="1">Belongs to the peptidase C40 family.</text>
</comment>
<evidence type="ECO:0000313" key="11">
    <source>
        <dbReference type="Proteomes" id="UP000705508"/>
    </source>
</evidence>
<dbReference type="Pfam" id="PF24568">
    <property type="entry name" value="CC_PcsB"/>
    <property type="match status" value="1"/>
</dbReference>
<reference evidence="10" key="1">
    <citation type="submission" date="2020-08" db="EMBL/GenBank/DDBJ databases">
        <authorList>
            <person name="Cejkova D."/>
            <person name="Kubasova T."/>
            <person name="Jahodarova E."/>
            <person name="Rychlik I."/>
        </authorList>
    </citation>
    <scope>NUCLEOTIDE SEQUENCE</scope>
    <source>
        <strain evidence="10">An582</strain>
    </source>
</reference>
<dbReference type="PANTHER" id="PTHR47053:SF1">
    <property type="entry name" value="MUREIN DD-ENDOPEPTIDASE MEPH-RELATED"/>
    <property type="match status" value="1"/>
</dbReference>
<dbReference type="Pfam" id="PF00877">
    <property type="entry name" value="NLPC_P60"/>
    <property type="match status" value="1"/>
</dbReference>
<name>A0A938XAD0_9CLOT</name>
<keyword evidence="5" id="KW-0788">Thiol protease</keyword>
<reference evidence="10" key="2">
    <citation type="journal article" date="2021" name="Sci. Rep.">
        <title>The distribution of antibiotic resistance genes in chicken gut microbiota commensals.</title>
        <authorList>
            <person name="Juricova H."/>
            <person name="Matiasovicova J."/>
            <person name="Kubasova T."/>
            <person name="Cejkova D."/>
            <person name="Rychlik I."/>
        </authorList>
    </citation>
    <scope>NUCLEOTIDE SEQUENCE</scope>
    <source>
        <strain evidence="10">An582</strain>
    </source>
</reference>
<dbReference type="Gene3D" id="3.90.1720.10">
    <property type="entry name" value="endopeptidase domain like (from Nostoc punctiforme)"/>
    <property type="match status" value="1"/>
</dbReference>
<feature type="coiled-coil region" evidence="6">
    <location>
        <begin position="29"/>
        <end position="95"/>
    </location>
</feature>
<dbReference type="Gene3D" id="6.10.250.3150">
    <property type="match status" value="1"/>
</dbReference>
<evidence type="ECO:0000256" key="7">
    <source>
        <dbReference type="SAM" id="MobiDB-lite"/>
    </source>
</evidence>
<dbReference type="RefSeq" id="WP_204905902.1">
    <property type="nucleotide sequence ID" value="NZ_JACJKS010000004.1"/>
</dbReference>
<feature type="domain" description="NlpC/P60" evidence="9">
    <location>
        <begin position="271"/>
        <end position="385"/>
    </location>
</feature>
<dbReference type="InterPro" id="IPR057309">
    <property type="entry name" value="PcsB_CC"/>
</dbReference>
<evidence type="ECO:0000313" key="10">
    <source>
        <dbReference type="EMBL" id="MBM6947853.1"/>
    </source>
</evidence>
<dbReference type="InterPro" id="IPR051202">
    <property type="entry name" value="Peptidase_C40"/>
</dbReference>
<evidence type="ECO:0000256" key="8">
    <source>
        <dbReference type="SAM" id="SignalP"/>
    </source>
</evidence>
<feature type="region of interest" description="Disordered" evidence="7">
    <location>
        <begin position="157"/>
        <end position="177"/>
    </location>
</feature>
<dbReference type="PANTHER" id="PTHR47053">
    <property type="entry name" value="MUREIN DD-ENDOPEPTIDASE MEPH-RELATED"/>
    <property type="match status" value="1"/>
</dbReference>
<feature type="compositionally biased region" description="Low complexity" evidence="7">
    <location>
        <begin position="212"/>
        <end position="236"/>
    </location>
</feature>
<proteinExistence type="inferred from homology"/>
<organism evidence="10 11">
    <name type="scientific">Mordavella massiliensis</name>
    <dbReference type="NCBI Taxonomy" id="1871024"/>
    <lineage>
        <taxon>Bacteria</taxon>
        <taxon>Bacillati</taxon>
        <taxon>Bacillota</taxon>
        <taxon>Clostridia</taxon>
        <taxon>Eubacteriales</taxon>
        <taxon>Clostridiaceae</taxon>
        <taxon>Mordavella</taxon>
    </lineage>
</organism>
<accession>A0A938XAD0</accession>
<dbReference type="PROSITE" id="PS51935">
    <property type="entry name" value="NLPC_P60"/>
    <property type="match status" value="1"/>
</dbReference>
<dbReference type="Proteomes" id="UP000705508">
    <property type="component" value="Unassembled WGS sequence"/>
</dbReference>
<dbReference type="AlphaFoldDB" id="A0A938XAD0"/>
<dbReference type="GO" id="GO:0008234">
    <property type="term" value="F:cysteine-type peptidase activity"/>
    <property type="evidence" value="ECO:0007669"/>
    <property type="project" value="UniProtKB-KW"/>
</dbReference>
<dbReference type="GO" id="GO:0006508">
    <property type="term" value="P:proteolysis"/>
    <property type="evidence" value="ECO:0007669"/>
    <property type="project" value="UniProtKB-KW"/>
</dbReference>
<dbReference type="EMBL" id="JACJKS010000004">
    <property type="protein sequence ID" value="MBM6947853.1"/>
    <property type="molecule type" value="Genomic_DNA"/>
</dbReference>
<feature type="signal peptide" evidence="8">
    <location>
        <begin position="1"/>
        <end position="25"/>
    </location>
</feature>
<evidence type="ECO:0000256" key="4">
    <source>
        <dbReference type="ARBA" id="ARBA00022801"/>
    </source>
</evidence>
<evidence type="ECO:0000256" key="6">
    <source>
        <dbReference type="SAM" id="Coils"/>
    </source>
</evidence>
<evidence type="ECO:0000256" key="5">
    <source>
        <dbReference type="ARBA" id="ARBA00022807"/>
    </source>
</evidence>
<evidence type="ECO:0000259" key="9">
    <source>
        <dbReference type="PROSITE" id="PS51935"/>
    </source>
</evidence>
<keyword evidence="4" id="KW-0378">Hydrolase</keyword>
<gene>
    <name evidence="10" type="ORF">H6A20_04120</name>
</gene>